<evidence type="ECO:0000313" key="5">
    <source>
        <dbReference type="EMBL" id="SEM60776.1"/>
    </source>
</evidence>
<dbReference type="InterPro" id="IPR011006">
    <property type="entry name" value="CheY-like_superfamily"/>
</dbReference>
<dbReference type="STRING" id="573321.SAMN04488505_105171"/>
<reference evidence="5 6" key="1">
    <citation type="submission" date="2016-10" db="EMBL/GenBank/DDBJ databases">
        <authorList>
            <person name="de Groot N.N."/>
        </authorList>
    </citation>
    <scope>NUCLEOTIDE SEQUENCE [LARGE SCALE GENOMIC DNA]</scope>
    <source>
        <strain evidence="5 6">DSM 21039</strain>
    </source>
</reference>
<dbReference type="Proteomes" id="UP000198984">
    <property type="component" value="Unassembled WGS sequence"/>
</dbReference>
<dbReference type="GO" id="GO:0000160">
    <property type="term" value="P:phosphorelay signal transduction system"/>
    <property type="evidence" value="ECO:0007669"/>
    <property type="project" value="UniProtKB-KW"/>
</dbReference>
<evidence type="ECO:0000256" key="2">
    <source>
        <dbReference type="ARBA" id="ARBA00023012"/>
    </source>
</evidence>
<dbReference type="AlphaFoldDB" id="A0A1H7ZR73"/>
<feature type="domain" description="Response regulatory" evidence="4">
    <location>
        <begin position="5"/>
        <end position="126"/>
    </location>
</feature>
<sequence>MSNRNVFLVDDDNDDRNIFQFVLTTIDNTASLTSAQDGVHAFELINGNGFTKPDIIFLDLNMPRMNGIEFLTEIRKMKEFEDVPVIIFSTNIMKEQAAQCMELGALECVTKPDTVETQIGVMKELLEKYT</sequence>
<dbReference type="InterPro" id="IPR001789">
    <property type="entry name" value="Sig_transdc_resp-reg_receiver"/>
</dbReference>
<dbReference type="OrthoDB" id="7631574at2"/>
<evidence type="ECO:0000256" key="3">
    <source>
        <dbReference type="PROSITE-ProRule" id="PRU00169"/>
    </source>
</evidence>
<evidence type="ECO:0000259" key="4">
    <source>
        <dbReference type="PROSITE" id="PS50110"/>
    </source>
</evidence>
<protein>
    <submittedName>
        <fullName evidence="5">Response regulator receiver domain-containing protein</fullName>
    </submittedName>
</protein>
<dbReference type="EMBL" id="FOBB01000005">
    <property type="protein sequence ID" value="SEM60776.1"/>
    <property type="molecule type" value="Genomic_DNA"/>
</dbReference>
<dbReference type="SMART" id="SM00448">
    <property type="entry name" value="REC"/>
    <property type="match status" value="1"/>
</dbReference>
<feature type="modified residue" description="4-aspartylphosphate" evidence="3">
    <location>
        <position position="59"/>
    </location>
</feature>
<accession>A0A1H7ZR73</accession>
<dbReference type="PROSITE" id="PS50110">
    <property type="entry name" value="RESPONSE_REGULATORY"/>
    <property type="match status" value="1"/>
</dbReference>
<evidence type="ECO:0000256" key="1">
    <source>
        <dbReference type="ARBA" id="ARBA00022553"/>
    </source>
</evidence>
<keyword evidence="6" id="KW-1185">Reference proteome</keyword>
<dbReference type="Pfam" id="PF00072">
    <property type="entry name" value="Response_reg"/>
    <property type="match status" value="1"/>
</dbReference>
<dbReference type="PANTHER" id="PTHR44591">
    <property type="entry name" value="STRESS RESPONSE REGULATOR PROTEIN 1"/>
    <property type="match status" value="1"/>
</dbReference>
<dbReference type="PANTHER" id="PTHR44591:SF14">
    <property type="entry name" value="PROTEIN PILG"/>
    <property type="match status" value="1"/>
</dbReference>
<keyword evidence="2" id="KW-0902">Two-component regulatory system</keyword>
<dbReference type="Gene3D" id="3.40.50.2300">
    <property type="match status" value="1"/>
</dbReference>
<name>A0A1H7ZR73_9BACT</name>
<dbReference type="InterPro" id="IPR050595">
    <property type="entry name" value="Bact_response_regulator"/>
</dbReference>
<organism evidence="5 6">
    <name type="scientific">Chitinophaga rupis</name>
    <dbReference type="NCBI Taxonomy" id="573321"/>
    <lineage>
        <taxon>Bacteria</taxon>
        <taxon>Pseudomonadati</taxon>
        <taxon>Bacteroidota</taxon>
        <taxon>Chitinophagia</taxon>
        <taxon>Chitinophagales</taxon>
        <taxon>Chitinophagaceae</taxon>
        <taxon>Chitinophaga</taxon>
    </lineage>
</organism>
<dbReference type="SUPFAM" id="SSF52172">
    <property type="entry name" value="CheY-like"/>
    <property type="match status" value="1"/>
</dbReference>
<evidence type="ECO:0000313" key="6">
    <source>
        <dbReference type="Proteomes" id="UP000198984"/>
    </source>
</evidence>
<gene>
    <name evidence="5" type="ORF">SAMN04488505_105171</name>
</gene>
<proteinExistence type="predicted"/>
<dbReference type="RefSeq" id="WP_089916360.1">
    <property type="nucleotide sequence ID" value="NZ_FOBB01000005.1"/>
</dbReference>
<keyword evidence="1 3" id="KW-0597">Phosphoprotein</keyword>